<feature type="domain" description="Polyphosphate kinase-2-related" evidence="6">
    <location>
        <begin position="73"/>
        <end position="297"/>
    </location>
</feature>
<evidence type="ECO:0000256" key="2">
    <source>
        <dbReference type="ARBA" id="ARBA00022679"/>
    </source>
</evidence>
<evidence type="ECO:0000256" key="1">
    <source>
        <dbReference type="ARBA" id="ARBA00009924"/>
    </source>
</evidence>
<protein>
    <recommendedName>
        <fullName evidence="4">ADP/GDP-polyphosphate phosphotransferase</fullName>
        <ecNumber evidence="4">2.7.4.-</ecNumber>
    </recommendedName>
    <alternativeName>
        <fullName evidence="4">Polyphosphate kinase PPK2</fullName>
    </alternativeName>
</protein>
<evidence type="ECO:0000313" key="8">
    <source>
        <dbReference type="Proteomes" id="UP000192251"/>
    </source>
</evidence>
<gene>
    <name evidence="7" type="ORF">B7C62_05280</name>
</gene>
<dbReference type="NCBIfam" id="TIGR03707">
    <property type="entry name" value="PPK2_P_aer"/>
    <property type="match status" value="1"/>
</dbReference>
<dbReference type="InterPro" id="IPR022488">
    <property type="entry name" value="PPK2-related"/>
</dbReference>
<dbReference type="EMBL" id="CP020563">
    <property type="protein sequence ID" value="ARF71730.1"/>
    <property type="molecule type" value="Genomic_DNA"/>
</dbReference>
<dbReference type="InterPro" id="IPR022486">
    <property type="entry name" value="PPK2_PA0141"/>
</dbReference>
<proteinExistence type="inferred from homology"/>
<keyword evidence="3 4" id="KW-0418">Kinase</keyword>
<keyword evidence="8" id="KW-1185">Reference proteome</keyword>
<dbReference type="SUPFAM" id="SSF52540">
    <property type="entry name" value="P-loop containing nucleoside triphosphate hydrolases"/>
    <property type="match status" value="1"/>
</dbReference>
<evidence type="ECO:0000256" key="3">
    <source>
        <dbReference type="ARBA" id="ARBA00022777"/>
    </source>
</evidence>
<organism evidence="7 8">
    <name type="scientific">Kitasatospora albolonga</name>
    <dbReference type="NCBI Taxonomy" id="68173"/>
    <lineage>
        <taxon>Bacteria</taxon>
        <taxon>Bacillati</taxon>
        <taxon>Actinomycetota</taxon>
        <taxon>Actinomycetes</taxon>
        <taxon>Kitasatosporales</taxon>
        <taxon>Streptomycetaceae</taxon>
        <taxon>Kitasatospora</taxon>
    </lineage>
</organism>
<dbReference type="InterPro" id="IPR027417">
    <property type="entry name" value="P-loop_NTPase"/>
</dbReference>
<dbReference type="RefSeq" id="WP_084745107.1">
    <property type="nucleotide sequence ID" value="NZ_CP020563.1"/>
</dbReference>
<dbReference type="EC" id="2.7.4.-" evidence="4"/>
<accession>A0ABC8BPR6</accession>
<dbReference type="Pfam" id="PF03976">
    <property type="entry name" value="PPK2"/>
    <property type="match status" value="1"/>
</dbReference>
<keyword evidence="2 4" id="KW-0808">Transferase</keyword>
<feature type="region of interest" description="Disordered" evidence="5">
    <location>
        <begin position="1"/>
        <end position="41"/>
    </location>
</feature>
<evidence type="ECO:0000256" key="4">
    <source>
        <dbReference type="RuleBase" id="RU369062"/>
    </source>
</evidence>
<comment type="function">
    <text evidence="4">Uses inorganic polyphosphate (polyP) as a donor to convert GDP to GTP or ADP to ATP.</text>
</comment>
<name>A0ABC8BPR6_9ACTN</name>
<evidence type="ECO:0000313" key="7">
    <source>
        <dbReference type="EMBL" id="ARF71730.1"/>
    </source>
</evidence>
<dbReference type="Gene3D" id="3.40.50.300">
    <property type="entry name" value="P-loop containing nucleotide triphosphate hydrolases"/>
    <property type="match status" value="1"/>
</dbReference>
<dbReference type="KEGG" id="kab:B7C62_05280"/>
<dbReference type="PANTHER" id="PTHR34383:SF1">
    <property type="entry name" value="ADP-POLYPHOSPHATE PHOSPHOTRANSFERASE"/>
    <property type="match status" value="1"/>
</dbReference>
<evidence type="ECO:0000259" key="6">
    <source>
        <dbReference type="Pfam" id="PF03976"/>
    </source>
</evidence>
<dbReference type="Proteomes" id="UP000192251">
    <property type="component" value="Chromosome"/>
</dbReference>
<dbReference type="AlphaFoldDB" id="A0ABC8BPR6"/>
<evidence type="ECO:0000256" key="5">
    <source>
        <dbReference type="SAM" id="MobiDB-lite"/>
    </source>
</evidence>
<reference evidence="7 8" key="1">
    <citation type="submission" date="2017-04" db="EMBL/GenBank/DDBJ databases">
        <title>The complete genome sequence of Streptomyces albolongus YIM 101047, the producer of novel bafilomycins and novel odoriferous sesquiterpenoids.</title>
        <authorList>
            <person name="Yin M."/>
            <person name="Jiang Y."/>
        </authorList>
    </citation>
    <scope>NUCLEOTIDE SEQUENCE [LARGE SCALE GENOMIC DNA]</scope>
    <source>
        <strain evidence="7 8">YIM 101047</strain>
    </source>
</reference>
<feature type="compositionally biased region" description="Basic residues" evidence="5">
    <location>
        <begin position="1"/>
        <end position="21"/>
    </location>
</feature>
<dbReference type="GO" id="GO:0008976">
    <property type="term" value="F:polyphosphate kinase activity"/>
    <property type="evidence" value="ECO:0007669"/>
    <property type="project" value="UniProtKB-UniRule"/>
</dbReference>
<comment type="similarity">
    <text evidence="1 4">Belongs to the polyphosphate kinase 2 (PPK2) family. Class I subfamily.</text>
</comment>
<sequence length="339" mass="39294">MTRSTKAHGARNGRNGARKKTAREEAAQAARHGGPYLDGFKVADSGDDDPVLVEPDGHARDAWREDYPYGHKLRRRDYEKSKRALQIELLKLQHWVKERDERLVILFEGRDAAGKGGTIKRFTEHLNPRGARIVALEKPTERERTQWYFQRYVAHLPSAGEIVLFDRSWYNRAGVERVMGFCTTREYLEFMHQAPGFERMLARDGIHLVKFWFSVSRNEQRNRFMIRQIDPVRRWKLSPVDLASLDKWDEYTEAKELMLFHTDTADAPWTVVKSNDKKRARLEAMRHVLDRFDYPGKDPEVVGVPDPLIVGPASRLFEEGEMDARLLGPVASTSRTTDY</sequence>
<comment type="subunit">
    <text evidence="4">Homotetramer.</text>
</comment>
<dbReference type="PANTHER" id="PTHR34383">
    <property type="entry name" value="POLYPHOSPHATE:AMP PHOSPHOTRANSFERASE-RELATED"/>
    <property type="match status" value="1"/>
</dbReference>